<organism evidence="1">
    <name type="scientific">viral metagenome</name>
    <dbReference type="NCBI Taxonomy" id="1070528"/>
    <lineage>
        <taxon>unclassified sequences</taxon>
        <taxon>metagenomes</taxon>
        <taxon>organismal metagenomes</taxon>
    </lineage>
</organism>
<name>A0A6C0EHC1_9ZZZZ</name>
<protein>
    <submittedName>
        <fullName evidence="1">Uncharacterized protein</fullName>
    </submittedName>
</protein>
<sequence length="995" mass="114596">MSSILLNPLYFSSTGNNINSYNSNMKEQINNIEMNQIKNLKNNAEYLNQFDDLKFDNTKNPVCINETNTTYKGFNTTLERNLDFKNGYSNIQNKNMHYDVIEENDFYHNNMIPNSTKRDLSQRFSTDQRTLELFTGVSSNYTPKTEKQPLFEPMRDLTWVNGMPVVGSDLQNRYLPSNKNNHGNLPFDTNIRIIPGIENQIQSGNNSVYRVNPLNVDQLRSEINQKITYLNKPLETIKLGEIRAQDPIITKYKLPDFKETKFDDLMASRALFEGPMMIGEFVDIDTQRNEKQNYCPGPAINTNLGDGPDKTKTKFADSKKENYMNDPSHSITAVYDKPIINNKKAYASYENQRDFTNYENTGNINSTMNNNNNYTINYEDIPLVTLRQLTIDNNYISNTNIQEKNNYIFSNDMVLPVTNRQTIQNNEIIGIHSEVKKSNIQNNDIARSTHRPDTTHNLAINSVTQDRNVPIYNNNKAKDTHRPSTSHNIAINTITQDRNAPVYNEDRAKATIRPEVSHNLILNSITQDRNVPVYNHDKAKTTIRPEVSHNLVMNSITQDRNVPIYNEDKAKTTQRPEISHNLVMNSITQDRNVPVHNQDRAKTTQRPEISHNLVMNSITQDRNVPIYNNDKAKTTIRPEISHNLVMNSITQDRNVPIYNEDKAKLTIKQTTLYNTPEVNLSDNYKSSIYNNLQDEMKKTMKETTLFDNGKSNNITNCISNYVIDKNYDAKTTNRQTISDILLEGTITDNNINSTYIRDLLDKTRVTTKELTENNQYISNINNSNDTITYTRDINDRTRTTIRQQIENTNYLSNVNNTNENIYIKDNNYNSKPTIKQTTLQATPGGRLNNTNFGNITELNDKPKITNKESTILENYLGGIKGIIEGDISHDSSNNMTINERREISTFNRPANGKADFNGPYINKETVVLREPILFSYVSHPHKNLDQSIMPSCKSVTSDNIYNDMKNPDEYYINKNYINTLEDNPYVNDIFHQKNY</sequence>
<accession>A0A6C0EHC1</accession>
<dbReference type="AlphaFoldDB" id="A0A6C0EHC1"/>
<dbReference type="EMBL" id="MN739801">
    <property type="protein sequence ID" value="QHT26725.1"/>
    <property type="molecule type" value="Genomic_DNA"/>
</dbReference>
<proteinExistence type="predicted"/>
<evidence type="ECO:0000313" key="1">
    <source>
        <dbReference type="EMBL" id="QHT26725.1"/>
    </source>
</evidence>
<reference evidence="1" key="1">
    <citation type="journal article" date="2020" name="Nature">
        <title>Giant virus diversity and host interactions through global metagenomics.</title>
        <authorList>
            <person name="Schulz F."/>
            <person name="Roux S."/>
            <person name="Paez-Espino D."/>
            <person name="Jungbluth S."/>
            <person name="Walsh D.A."/>
            <person name="Denef V.J."/>
            <person name="McMahon K.D."/>
            <person name="Konstantinidis K.T."/>
            <person name="Eloe-Fadrosh E.A."/>
            <person name="Kyrpides N.C."/>
            <person name="Woyke T."/>
        </authorList>
    </citation>
    <scope>NUCLEOTIDE SEQUENCE</scope>
    <source>
        <strain evidence="1">GVMAG-M-3300023179-2</strain>
    </source>
</reference>